<dbReference type="InterPro" id="IPR051747">
    <property type="entry name" value="Angiomotin-like"/>
</dbReference>
<accession>A0AA36G0R1</accession>
<comment type="caution">
    <text evidence="2">The sequence shown here is derived from an EMBL/GenBank/DDBJ whole genome shotgun (WGS) entry which is preliminary data.</text>
</comment>
<protein>
    <submittedName>
        <fullName evidence="2">Uncharacterized protein</fullName>
    </submittedName>
</protein>
<dbReference type="GO" id="GO:0005886">
    <property type="term" value="C:plasma membrane"/>
    <property type="evidence" value="ECO:0007669"/>
    <property type="project" value="TreeGrafter"/>
</dbReference>
<gene>
    <name evidence="2" type="ORF">MSPICULIGERA_LOCUS10062</name>
</gene>
<feature type="region of interest" description="Disordered" evidence="1">
    <location>
        <begin position="1"/>
        <end position="24"/>
    </location>
</feature>
<dbReference type="Proteomes" id="UP001177023">
    <property type="component" value="Unassembled WGS sequence"/>
</dbReference>
<dbReference type="GO" id="GO:0030334">
    <property type="term" value="P:regulation of cell migration"/>
    <property type="evidence" value="ECO:0007669"/>
    <property type="project" value="TreeGrafter"/>
</dbReference>
<evidence type="ECO:0000256" key="1">
    <source>
        <dbReference type="SAM" id="MobiDB-lite"/>
    </source>
</evidence>
<reference evidence="2" key="1">
    <citation type="submission" date="2023-06" db="EMBL/GenBank/DDBJ databases">
        <authorList>
            <person name="Delattre M."/>
        </authorList>
    </citation>
    <scope>NUCLEOTIDE SEQUENCE</scope>
    <source>
        <strain evidence="2">AF72</strain>
    </source>
</reference>
<organism evidence="2 3">
    <name type="scientific">Mesorhabditis spiculigera</name>
    <dbReference type="NCBI Taxonomy" id="96644"/>
    <lineage>
        <taxon>Eukaryota</taxon>
        <taxon>Metazoa</taxon>
        <taxon>Ecdysozoa</taxon>
        <taxon>Nematoda</taxon>
        <taxon>Chromadorea</taxon>
        <taxon>Rhabditida</taxon>
        <taxon>Rhabditina</taxon>
        <taxon>Rhabditomorpha</taxon>
        <taxon>Rhabditoidea</taxon>
        <taxon>Rhabditidae</taxon>
        <taxon>Mesorhabditinae</taxon>
        <taxon>Mesorhabditis</taxon>
    </lineage>
</organism>
<dbReference type="AlphaFoldDB" id="A0AA36G0R1"/>
<dbReference type="PANTHER" id="PTHR14826:SF14">
    <property type="entry name" value="ANGIOMOTIN_C DOMAIN-CONTAINING PROTEIN"/>
    <property type="match status" value="1"/>
</dbReference>
<dbReference type="EMBL" id="CATQJA010002575">
    <property type="protein sequence ID" value="CAJ0571660.1"/>
    <property type="molecule type" value="Genomic_DNA"/>
</dbReference>
<dbReference type="PANTHER" id="PTHR14826">
    <property type="entry name" value="ANGIOMOTIN"/>
    <property type="match status" value="1"/>
</dbReference>
<feature type="non-terminal residue" evidence="2">
    <location>
        <position position="1"/>
    </location>
</feature>
<proteinExistence type="predicted"/>
<dbReference type="GO" id="GO:0031410">
    <property type="term" value="C:cytoplasmic vesicle"/>
    <property type="evidence" value="ECO:0007669"/>
    <property type="project" value="TreeGrafter"/>
</dbReference>
<evidence type="ECO:0000313" key="3">
    <source>
        <dbReference type="Proteomes" id="UP001177023"/>
    </source>
</evidence>
<dbReference type="GO" id="GO:0005923">
    <property type="term" value="C:bicellular tight junction"/>
    <property type="evidence" value="ECO:0007669"/>
    <property type="project" value="TreeGrafter"/>
</dbReference>
<feature type="region of interest" description="Disordered" evidence="1">
    <location>
        <begin position="487"/>
        <end position="523"/>
    </location>
</feature>
<dbReference type="GO" id="GO:0030036">
    <property type="term" value="P:actin cytoskeleton organization"/>
    <property type="evidence" value="ECO:0007669"/>
    <property type="project" value="TreeGrafter"/>
</dbReference>
<feature type="compositionally biased region" description="Basic and acidic residues" evidence="1">
    <location>
        <begin position="1"/>
        <end position="11"/>
    </location>
</feature>
<keyword evidence="3" id="KW-1185">Reference proteome</keyword>
<sequence>MNEARDVDGRRINAVTPFHPGGESGMLKNLLQEAQNQQKQQHQQLQHSYVDDDLERRKREMLEMYQSKVLQNQFASTPQIKLSSGARIQITKDRPHDLAAPPYANPAMSHSQPCLAALDRVDAGPAKKQHAPFQRCSSTEHESSSHLPNRQVGNTQKLVNSLREENLALKRQIEVLKFKTSRLQKLEAAHEKIAGEYEFLMMEKEKQDSLERQAFKAMEVQLNRLSREREMMENKMQMMQNPQIFAEQEQQLQKMNAKILEEQEQNKRLKEVLNRQSVEMQAQRTTLADQRTHINVLETALTNAQERIARKEKMREEYERPDNTTFLEGQLHKALLEKMEQAGKYEEERGRLEREIVQLRMQLTKDSGLGGIKIGSSSRHNPEENPDRFKKVISEKDKRIQTLEREIMEFQRRLHEEQEKKTSALAAVSGGLETKIKRLEDEKIDRDRRIAELTEERERLNEIIEDRGSEAARRDLNRMEEMRQKIDERRRRGRNENNNRGEISASILVDHSPGGSPSLRTPVYEGIGYDSSSLLSQISSSSHLSGSSNQFVSSFNSKQSANPYQMHNLSHEDTIQAESGPVWNV</sequence>
<evidence type="ECO:0000313" key="2">
    <source>
        <dbReference type="EMBL" id="CAJ0571660.1"/>
    </source>
</evidence>
<name>A0AA36G0R1_9BILA</name>
<feature type="region of interest" description="Disordered" evidence="1">
    <location>
        <begin position="125"/>
        <end position="153"/>
    </location>
</feature>
<feature type="compositionally biased region" description="Basic and acidic residues" evidence="1">
    <location>
        <begin position="487"/>
        <end position="499"/>
    </location>
</feature>